<keyword evidence="1" id="KW-0472">Membrane</keyword>
<dbReference type="EMBL" id="CP031598">
    <property type="protein sequence ID" value="QEW27710.1"/>
    <property type="molecule type" value="Genomic_DNA"/>
</dbReference>
<feature type="transmembrane region" description="Helical" evidence="1">
    <location>
        <begin position="12"/>
        <end position="36"/>
    </location>
</feature>
<dbReference type="Proteomes" id="UP000325785">
    <property type="component" value="Chromosome"/>
</dbReference>
<dbReference type="PATRIC" id="fig|540747.5.peg.6032"/>
<accession>A0A0T5P7F3</accession>
<organism evidence="2 4">
    <name type="scientific">Roseovarius indicus</name>
    <dbReference type="NCBI Taxonomy" id="540747"/>
    <lineage>
        <taxon>Bacteria</taxon>
        <taxon>Pseudomonadati</taxon>
        <taxon>Pseudomonadota</taxon>
        <taxon>Alphaproteobacteria</taxon>
        <taxon>Rhodobacterales</taxon>
        <taxon>Roseobacteraceae</taxon>
        <taxon>Roseovarius</taxon>
    </lineage>
</organism>
<dbReference type="EMBL" id="LAXI01000009">
    <property type="protein sequence ID" value="KRS17099.1"/>
    <property type="molecule type" value="Genomic_DNA"/>
</dbReference>
<sequence length="159" mass="17841">MGDETKGKSRGWVKILLVASLGLNLLVAGAVAGAFFSGGRWHPKGPPRLETMGGPLTRALSEEDRRAIGQKIRQAYRDGSFSRDRHGEQFEGLIADLKATPFDPQAVEARLERIQGMFRERLSLGQSLLIEQLVAMDDEERAAYADRLVERKERRHNRD</sequence>
<gene>
    <name evidence="3" type="ORF">RIdsm_03528</name>
    <name evidence="2" type="ORF">XM52_14745</name>
</gene>
<evidence type="ECO:0000313" key="4">
    <source>
        <dbReference type="Proteomes" id="UP000051401"/>
    </source>
</evidence>
<dbReference type="Pfam" id="PF13801">
    <property type="entry name" value="Metal_resist"/>
    <property type="match status" value="1"/>
</dbReference>
<dbReference type="STRING" id="540747.SAMN04488031_10868"/>
<dbReference type="KEGG" id="rid:RIdsm_03528"/>
<evidence type="ECO:0000313" key="3">
    <source>
        <dbReference type="EMBL" id="QEW27710.1"/>
    </source>
</evidence>
<dbReference type="AlphaFoldDB" id="A0A0T5P7F3"/>
<name>A0A0T5P7F3_9RHOB</name>
<dbReference type="Proteomes" id="UP000051401">
    <property type="component" value="Unassembled WGS sequence"/>
</dbReference>
<dbReference type="InterPro" id="IPR025961">
    <property type="entry name" value="Metal_resist"/>
</dbReference>
<proteinExistence type="predicted"/>
<keyword evidence="4" id="KW-1185">Reference proteome</keyword>
<reference evidence="3 5" key="2">
    <citation type="submission" date="2018-08" db="EMBL/GenBank/DDBJ databases">
        <title>Genetic Globetrotter - A new plasmid hitch-hiking vast phylogenetic and geographic distances.</title>
        <authorList>
            <person name="Vollmers J."/>
            <person name="Petersen J."/>
        </authorList>
    </citation>
    <scope>NUCLEOTIDE SEQUENCE [LARGE SCALE GENOMIC DNA]</scope>
    <source>
        <strain evidence="3 5">DSM 26383</strain>
    </source>
</reference>
<dbReference type="RefSeq" id="WP_057816914.1">
    <property type="nucleotide sequence ID" value="NZ_CP031598.1"/>
</dbReference>
<protein>
    <submittedName>
        <fullName evidence="3">Putative integral membrane protein</fullName>
    </submittedName>
</protein>
<evidence type="ECO:0000313" key="5">
    <source>
        <dbReference type="Proteomes" id="UP000325785"/>
    </source>
</evidence>
<evidence type="ECO:0000256" key="1">
    <source>
        <dbReference type="SAM" id="Phobius"/>
    </source>
</evidence>
<keyword evidence="1" id="KW-0812">Transmembrane</keyword>
<dbReference type="OrthoDB" id="7865640at2"/>
<evidence type="ECO:0000313" key="2">
    <source>
        <dbReference type="EMBL" id="KRS17099.1"/>
    </source>
</evidence>
<reference evidence="2 4" key="1">
    <citation type="submission" date="2015-04" db="EMBL/GenBank/DDBJ databases">
        <title>The draft genome sequence of Roseovarius indicus B108T.</title>
        <authorList>
            <person name="Li G."/>
            <person name="Lai Q."/>
            <person name="Shao Z."/>
            <person name="Yan P."/>
        </authorList>
    </citation>
    <scope>NUCLEOTIDE SEQUENCE [LARGE SCALE GENOMIC DNA]</scope>
    <source>
        <strain evidence="2 4">B108</strain>
    </source>
</reference>
<keyword evidence="1" id="KW-1133">Transmembrane helix</keyword>